<evidence type="ECO:0000259" key="2">
    <source>
        <dbReference type="Pfam" id="PF09130"/>
    </source>
</evidence>
<sequence length="314" mass="32588">MGSTSVPALAVLAPGEMGAAIAARLSACGVSTILTNLDGRSEMTLERARASNMQHASYTEIVQRATCIYSVVPPKDAFALAETILAAYKTAESQHPLIFVDCNALNPESMKRMAVLFDGSGITLIDAVIIGTPPSATFNPGIYASADPKNVSTLDSFTRMSIQFGLNVIPLKGEGAGIGDASAVKMSHSGIVKGAIGLFTTMILAANAASPSTASGLLHALNHSQPAMVDLILRLLPHALPKAYRFVGEMEEVGGFAGGSGANTFEGIASIFSLVADSQSEGGVVAGVLLEFVKQAKEMREKESTSAVDKIQKS</sequence>
<dbReference type="InterPro" id="IPR006115">
    <property type="entry name" value="6PGDH_NADP-bd"/>
</dbReference>
<dbReference type="Pfam" id="PF03446">
    <property type="entry name" value="NAD_binding_2"/>
    <property type="match status" value="1"/>
</dbReference>
<protein>
    <recommendedName>
        <fullName evidence="5">6-phosphogluconate dehydrogenase NADP-binding domain-containing protein</fullName>
    </recommendedName>
</protein>
<evidence type="ECO:0008006" key="5">
    <source>
        <dbReference type="Google" id="ProtNLM"/>
    </source>
</evidence>
<proteinExistence type="predicted"/>
<dbReference type="GO" id="GO:0050661">
    <property type="term" value="F:NADP binding"/>
    <property type="evidence" value="ECO:0007669"/>
    <property type="project" value="InterPro"/>
</dbReference>
<feature type="domain" description="Phosphogluconate dehydrogenase NAD-binding putative C-terminal" evidence="2">
    <location>
        <begin position="209"/>
        <end position="274"/>
    </location>
</feature>
<accession>A0AAD6SGN5</accession>
<evidence type="ECO:0000259" key="1">
    <source>
        <dbReference type="Pfam" id="PF03446"/>
    </source>
</evidence>
<reference evidence="3" key="1">
    <citation type="submission" date="2023-03" db="EMBL/GenBank/DDBJ databases">
        <title>Massive genome expansion in bonnet fungi (Mycena s.s.) driven by repeated elements and novel gene families across ecological guilds.</title>
        <authorList>
            <consortium name="Lawrence Berkeley National Laboratory"/>
            <person name="Harder C.B."/>
            <person name="Miyauchi S."/>
            <person name="Viragh M."/>
            <person name="Kuo A."/>
            <person name="Thoen E."/>
            <person name="Andreopoulos B."/>
            <person name="Lu D."/>
            <person name="Skrede I."/>
            <person name="Drula E."/>
            <person name="Henrissat B."/>
            <person name="Morin E."/>
            <person name="Kohler A."/>
            <person name="Barry K."/>
            <person name="LaButti K."/>
            <person name="Morin E."/>
            <person name="Salamov A."/>
            <person name="Lipzen A."/>
            <person name="Mereny Z."/>
            <person name="Hegedus B."/>
            <person name="Baldrian P."/>
            <person name="Stursova M."/>
            <person name="Weitz H."/>
            <person name="Taylor A."/>
            <person name="Grigoriev I.V."/>
            <person name="Nagy L.G."/>
            <person name="Martin F."/>
            <person name="Kauserud H."/>
        </authorList>
    </citation>
    <scope>NUCLEOTIDE SEQUENCE</scope>
    <source>
        <strain evidence="3">CBHHK200</strain>
    </source>
</reference>
<dbReference type="Gene3D" id="3.40.50.720">
    <property type="entry name" value="NAD(P)-binding Rossmann-like Domain"/>
    <property type="match status" value="1"/>
</dbReference>
<dbReference type="Pfam" id="PF09130">
    <property type="entry name" value="DUF1932"/>
    <property type="match status" value="1"/>
</dbReference>
<dbReference type="InterPro" id="IPR015814">
    <property type="entry name" value="Pgluconate_DH_NAD-bd_C"/>
</dbReference>
<evidence type="ECO:0000313" key="4">
    <source>
        <dbReference type="Proteomes" id="UP001218188"/>
    </source>
</evidence>
<dbReference type="Proteomes" id="UP001218188">
    <property type="component" value="Unassembled WGS sequence"/>
</dbReference>
<comment type="caution">
    <text evidence="3">The sequence shown here is derived from an EMBL/GenBank/DDBJ whole genome shotgun (WGS) entry which is preliminary data.</text>
</comment>
<dbReference type="EMBL" id="JARJCM010000133">
    <property type="protein sequence ID" value="KAJ7026807.1"/>
    <property type="molecule type" value="Genomic_DNA"/>
</dbReference>
<name>A0AAD6SGN5_9AGAR</name>
<evidence type="ECO:0000313" key="3">
    <source>
        <dbReference type="EMBL" id="KAJ7026807.1"/>
    </source>
</evidence>
<keyword evidence="4" id="KW-1185">Reference proteome</keyword>
<dbReference type="AlphaFoldDB" id="A0AAD6SGN5"/>
<dbReference type="SUPFAM" id="SSF48179">
    <property type="entry name" value="6-phosphogluconate dehydrogenase C-terminal domain-like"/>
    <property type="match status" value="1"/>
</dbReference>
<dbReference type="SUPFAM" id="SSF51735">
    <property type="entry name" value="NAD(P)-binding Rossmann-fold domains"/>
    <property type="match status" value="1"/>
</dbReference>
<dbReference type="InterPro" id="IPR008927">
    <property type="entry name" value="6-PGluconate_DH-like_C_sf"/>
</dbReference>
<dbReference type="InterPro" id="IPR036291">
    <property type="entry name" value="NAD(P)-bd_dom_sf"/>
</dbReference>
<gene>
    <name evidence="3" type="ORF">C8F04DRAFT_1124309</name>
</gene>
<organism evidence="3 4">
    <name type="scientific">Mycena alexandri</name>
    <dbReference type="NCBI Taxonomy" id="1745969"/>
    <lineage>
        <taxon>Eukaryota</taxon>
        <taxon>Fungi</taxon>
        <taxon>Dikarya</taxon>
        <taxon>Basidiomycota</taxon>
        <taxon>Agaricomycotina</taxon>
        <taxon>Agaricomycetes</taxon>
        <taxon>Agaricomycetidae</taxon>
        <taxon>Agaricales</taxon>
        <taxon>Marasmiineae</taxon>
        <taxon>Mycenaceae</taxon>
        <taxon>Mycena</taxon>
    </lineage>
</organism>
<feature type="domain" description="6-phosphogluconate dehydrogenase NADP-binding" evidence="1">
    <location>
        <begin position="14"/>
        <end position="154"/>
    </location>
</feature>